<evidence type="ECO:0000313" key="2">
    <source>
        <dbReference type="EMBL" id="PCD77865.1"/>
    </source>
</evidence>
<evidence type="ECO:0000256" key="1">
    <source>
        <dbReference type="SAM" id="MobiDB-lite"/>
    </source>
</evidence>
<evidence type="ECO:0008006" key="4">
    <source>
        <dbReference type="Google" id="ProtNLM"/>
    </source>
</evidence>
<organism evidence="2 3">
    <name type="scientific">Pseudothioclava arenosa</name>
    <dbReference type="NCBI Taxonomy" id="1795308"/>
    <lineage>
        <taxon>Bacteria</taxon>
        <taxon>Pseudomonadati</taxon>
        <taxon>Pseudomonadota</taxon>
        <taxon>Alphaproteobacteria</taxon>
        <taxon>Rhodobacterales</taxon>
        <taxon>Paracoccaceae</taxon>
        <taxon>Pseudothioclava</taxon>
    </lineage>
</organism>
<dbReference type="AlphaFoldDB" id="A0A2A4CTF3"/>
<sequence length="147" mass="15800">MIRYALKCDQGHAFESWFKSAEAFDALLAGGHVGCVICGSSQVKKALMAPAVRPARKADSAEPAATPGALTQPASPAEEALAEMRRKIEESSDYVGDDFAREARAMHNGEAPERAIHGEARLDEARALLEDGVPVMPLPFAPKRRTN</sequence>
<name>A0A2A4CTF3_9RHOB</name>
<proteinExistence type="predicted"/>
<reference evidence="2 3" key="1">
    <citation type="submission" date="2017-09" db="EMBL/GenBank/DDBJ databases">
        <title>A multilocus sequence analysis scheme for characterization of bacteria in the genus Thioclava.</title>
        <authorList>
            <person name="Liu Y."/>
            <person name="Shao Z."/>
        </authorList>
    </citation>
    <scope>NUCLEOTIDE SEQUENCE [LARGE SCALE GENOMIC DNA]</scope>
    <source>
        <strain evidence="2 3">CAU 1312</strain>
    </source>
</reference>
<dbReference type="Proteomes" id="UP000243507">
    <property type="component" value="Unassembled WGS sequence"/>
</dbReference>
<evidence type="ECO:0000313" key="3">
    <source>
        <dbReference type="Proteomes" id="UP000243507"/>
    </source>
</evidence>
<gene>
    <name evidence="2" type="ORF">CLN94_00655</name>
</gene>
<feature type="region of interest" description="Disordered" evidence="1">
    <location>
        <begin position="52"/>
        <end position="80"/>
    </location>
</feature>
<protein>
    <recommendedName>
        <fullName evidence="4">DUF1178 domain-containing protein</fullName>
    </recommendedName>
</protein>
<keyword evidence="3" id="KW-1185">Reference proteome</keyword>
<dbReference type="PIRSF" id="PIRSF032131">
    <property type="entry name" value="UCP032131"/>
    <property type="match status" value="1"/>
</dbReference>
<dbReference type="EMBL" id="NTJD01000001">
    <property type="protein sequence ID" value="PCD77865.1"/>
    <property type="molecule type" value="Genomic_DNA"/>
</dbReference>
<comment type="caution">
    <text evidence="2">The sequence shown here is derived from an EMBL/GenBank/DDBJ whole genome shotgun (WGS) entry which is preliminary data.</text>
</comment>
<accession>A0A2A4CTF3</accession>
<dbReference type="OrthoDB" id="9799894at2"/>
<dbReference type="InterPro" id="IPR009562">
    <property type="entry name" value="DUF1178"/>
</dbReference>
<dbReference type="RefSeq" id="WP_096429980.1">
    <property type="nucleotide sequence ID" value="NZ_NTJD01000001.1"/>
</dbReference>
<dbReference type="Pfam" id="PF06676">
    <property type="entry name" value="DUF1178"/>
    <property type="match status" value="1"/>
</dbReference>